<dbReference type="InterPro" id="IPR016064">
    <property type="entry name" value="NAD/diacylglycerol_kinase_sf"/>
</dbReference>
<dbReference type="OrthoDB" id="3853857at2759"/>
<gene>
    <name evidence="2" type="ORF">BDZ85DRAFT_212903</name>
</gene>
<proteinExistence type="predicted"/>
<dbReference type="PANTHER" id="PTHR12358">
    <property type="entry name" value="SPHINGOSINE KINASE"/>
    <property type="match status" value="1"/>
</dbReference>
<dbReference type="GO" id="GO:0001727">
    <property type="term" value="F:lipid kinase activity"/>
    <property type="evidence" value="ECO:0007669"/>
    <property type="project" value="TreeGrafter"/>
</dbReference>
<keyword evidence="2" id="KW-0418">Kinase</keyword>
<dbReference type="GO" id="GO:0005737">
    <property type="term" value="C:cytoplasm"/>
    <property type="evidence" value="ECO:0007669"/>
    <property type="project" value="TreeGrafter"/>
</dbReference>
<evidence type="ECO:0000313" key="2">
    <source>
        <dbReference type="EMBL" id="KAF2225553.1"/>
    </source>
</evidence>
<dbReference type="Pfam" id="PF00781">
    <property type="entry name" value="DAGK_cat"/>
    <property type="match status" value="1"/>
</dbReference>
<evidence type="ECO:0000313" key="3">
    <source>
        <dbReference type="Proteomes" id="UP000799538"/>
    </source>
</evidence>
<dbReference type="PANTHER" id="PTHR12358:SF108">
    <property type="entry name" value="DAGKC DOMAIN-CONTAINING PROTEIN"/>
    <property type="match status" value="1"/>
</dbReference>
<evidence type="ECO:0000259" key="1">
    <source>
        <dbReference type="PROSITE" id="PS50146"/>
    </source>
</evidence>
<dbReference type="PROSITE" id="PS50146">
    <property type="entry name" value="DAGK"/>
    <property type="match status" value="1"/>
</dbReference>
<feature type="non-terminal residue" evidence="2">
    <location>
        <position position="459"/>
    </location>
</feature>
<dbReference type="EMBL" id="ML992503">
    <property type="protein sequence ID" value="KAF2225553.1"/>
    <property type="molecule type" value="Genomic_DNA"/>
</dbReference>
<dbReference type="InterPro" id="IPR017438">
    <property type="entry name" value="ATP-NAD_kinase_N"/>
</dbReference>
<feature type="domain" description="DAGKc" evidence="1">
    <location>
        <begin position="110"/>
        <end position="255"/>
    </location>
</feature>
<dbReference type="Gene3D" id="3.40.50.10330">
    <property type="entry name" value="Probable inorganic polyphosphate/atp-NAD kinase, domain 1"/>
    <property type="match status" value="1"/>
</dbReference>
<dbReference type="SUPFAM" id="SSF111331">
    <property type="entry name" value="NAD kinase/diacylglycerol kinase-like"/>
    <property type="match status" value="1"/>
</dbReference>
<protein>
    <submittedName>
        <fullName evidence="2">ATP-NAD kinase-like domain-containing protein</fullName>
    </submittedName>
</protein>
<dbReference type="InterPro" id="IPR050187">
    <property type="entry name" value="Lipid_Phosphate_FormReg"/>
</dbReference>
<reference evidence="3" key="1">
    <citation type="journal article" date="2020" name="Stud. Mycol.">
        <title>101 Dothideomycetes genomes: A test case for predicting lifestyles and emergence of pathogens.</title>
        <authorList>
            <person name="Haridas S."/>
            <person name="Albert R."/>
            <person name="Binder M."/>
            <person name="Bloem J."/>
            <person name="LaButti K."/>
            <person name="Salamov A."/>
            <person name="Andreopoulos B."/>
            <person name="Baker S."/>
            <person name="Barry K."/>
            <person name="Bills G."/>
            <person name="Bluhm B."/>
            <person name="Cannon C."/>
            <person name="Castanera R."/>
            <person name="Culley D."/>
            <person name="Daum C."/>
            <person name="Ezra D."/>
            <person name="Gonzalez J."/>
            <person name="Henrissat B."/>
            <person name="Kuo A."/>
            <person name="Liang C."/>
            <person name="Lipzen A."/>
            <person name="Lutzoni F."/>
            <person name="Magnuson J."/>
            <person name="Mondo S."/>
            <person name="Nolan M."/>
            <person name="Ohm R."/>
            <person name="Pangilinan J."/>
            <person name="Park H.-J."/>
            <person name="Ramirez L."/>
            <person name="Alfaro M."/>
            <person name="Sun H."/>
            <person name="Tritt A."/>
            <person name="Yoshinaga Y."/>
            <person name="Zwiers L.-H."/>
            <person name="Turgeon B."/>
            <person name="Goodwin S."/>
            <person name="Spatafora J."/>
            <person name="Crous P."/>
            <person name="Grigoriev I."/>
        </authorList>
    </citation>
    <scope>NUCLEOTIDE SEQUENCE [LARGE SCALE GENOMIC DNA]</scope>
    <source>
        <strain evidence="3">CECT 20119</strain>
    </source>
</reference>
<dbReference type="Proteomes" id="UP000799538">
    <property type="component" value="Unassembled WGS sequence"/>
</dbReference>
<dbReference type="Gene3D" id="2.60.200.40">
    <property type="match status" value="1"/>
</dbReference>
<keyword evidence="2" id="KW-0808">Transferase</keyword>
<sequence>MVDVSRGAADGVEGTWMWKDGEAGEMRLTFLNDAKGASELGLELDPKSIVAVVKDEVDPTAYTVIVVEQEDTVEGKPPPIPSIRSIPAKGLPPDFVTKYGIDKSKADLFNPEHRITVIISTKSGTKQAASFNEQTIKPLFGILGLLPRTTFYTTTSTTSITEYTHSTILSLASSNIKQHILLLSGDGGTIDLLNALLSSPLPTTFTPPLIYPLPFGTGNALSNSYLYTTDSTWGLSTLLRGTPRPLPSFRATFSPSARLVTNEGRDHLPLPSIANTPTLFGAVVCSRGLHSTLVADSDTAHYRQFGAARFGMVAKELLFPPEGSHHVYKGTVKIKDPYTGEWESAGDGEHSYILATMVSNLEKTFVISPDSKTLDGMMRLVRMGKMDGTELMGVMEGAYQEGKHVGMQGVHYREVDGVRIEVVEPEERWRRVCVDGTIVALEQGGWVQVEKEGRGVVEV</sequence>
<name>A0A6A6GJG6_9PEZI</name>
<accession>A0A6A6GJG6</accession>
<dbReference type="AlphaFoldDB" id="A0A6A6GJG6"/>
<keyword evidence="3" id="KW-1185">Reference proteome</keyword>
<dbReference type="InterPro" id="IPR001206">
    <property type="entry name" value="Diacylglycerol_kinase_cat_dom"/>
</dbReference>
<organism evidence="2 3">
    <name type="scientific">Elsinoe ampelina</name>
    <dbReference type="NCBI Taxonomy" id="302913"/>
    <lineage>
        <taxon>Eukaryota</taxon>
        <taxon>Fungi</taxon>
        <taxon>Dikarya</taxon>
        <taxon>Ascomycota</taxon>
        <taxon>Pezizomycotina</taxon>
        <taxon>Dothideomycetes</taxon>
        <taxon>Dothideomycetidae</taxon>
        <taxon>Myriangiales</taxon>
        <taxon>Elsinoaceae</taxon>
        <taxon>Elsinoe</taxon>
    </lineage>
</organism>
<dbReference type="GO" id="GO:0016020">
    <property type="term" value="C:membrane"/>
    <property type="evidence" value="ECO:0007669"/>
    <property type="project" value="TreeGrafter"/>
</dbReference>
<dbReference type="GO" id="GO:0046512">
    <property type="term" value="P:sphingosine biosynthetic process"/>
    <property type="evidence" value="ECO:0007669"/>
    <property type="project" value="TreeGrafter"/>
</dbReference>